<evidence type="ECO:0000256" key="4">
    <source>
        <dbReference type="ARBA" id="ARBA00022840"/>
    </source>
</evidence>
<dbReference type="SUPFAM" id="SSF47781">
    <property type="entry name" value="RuvA domain 2-like"/>
    <property type="match status" value="1"/>
</dbReference>
<comment type="caution">
    <text evidence="11">The sequence shown here is derived from an EMBL/GenBank/DDBJ whole genome shotgun (WGS) entry which is preliminary data.</text>
</comment>
<dbReference type="InterPro" id="IPR027640">
    <property type="entry name" value="Kinesin-like_fam"/>
</dbReference>
<dbReference type="Pfam" id="PF00225">
    <property type="entry name" value="Kinesin"/>
    <property type="match status" value="1"/>
</dbReference>
<dbReference type="GO" id="GO:0003777">
    <property type="term" value="F:microtubule motor activity"/>
    <property type="evidence" value="ECO:0007669"/>
    <property type="project" value="InterPro"/>
</dbReference>
<evidence type="ECO:0000313" key="12">
    <source>
        <dbReference type="Proteomes" id="UP001059596"/>
    </source>
</evidence>
<dbReference type="InterPro" id="IPR036961">
    <property type="entry name" value="Kinesin_motor_dom_sf"/>
</dbReference>
<sequence>MEGGKLSAVRIAVREAPYRQFLGRREPSVVEFPPWSDGKSLVVERNEYHFDHAYPSTVGQEVVYQDLIQPLVERVILGFQCTALAYGQTGTGKSYSMGMASTDKPEHLGVLPRVLSDILDRVSAMKENRTGNTQVFASFIEIYNEKAYDLLGSEPHVPMVAARCHRCTCLPLNRQEDLQSLLNLGTGNRRVRATNLNASSSRSHAVVTIHVKSSTFHSRMNIVDLAGSEGVRRTGHEGVARQEGVNINLGLLSINKVVMSMAAGHTVIPYRDSVLTTVLQAYINKITHRTVVSYLLACISPHRCDLSETLSTLRFGTSAKKLRLNPMQVARRKNLLAARTPSMLRVNSSTAIKRHFNQHSANMLHRTRSELGMTPKAKKRARELLKLEEPSSIDISDSSLSFVGFQDQDQQRMPPPGQPGQPSSLHSTAVSVAEGEEDEPEQAAAMERSAMSMSMSTIVSPISLRPSSIQQEISGIQALGESCVEQCPWSRSHVRRSARLANIFAVDTSDTSGAIPQSSTSNLRRSRRLAEIRERSASAVARMETSRIATVRPQQSTTQSEGPRSRNLDPPAAEAWMVNHHRCFLDMLNNGGLRELQKIPGIGPKTAFTLSMHRSRLGCFNDLDQVKGLPIWPGKSWDRFSQVNCLDL</sequence>
<dbReference type="GO" id="GO:0005875">
    <property type="term" value="C:microtubule associated complex"/>
    <property type="evidence" value="ECO:0007669"/>
    <property type="project" value="TreeGrafter"/>
</dbReference>
<feature type="binding site" evidence="7">
    <location>
        <begin position="87"/>
        <end position="94"/>
    </location>
    <ligand>
        <name>ATP</name>
        <dbReference type="ChEBI" id="CHEBI:30616"/>
    </ligand>
</feature>
<dbReference type="Gene3D" id="1.10.150.280">
    <property type="entry name" value="AF1531-like domain"/>
    <property type="match status" value="1"/>
</dbReference>
<keyword evidence="6" id="KW-0206">Cytoskeleton</keyword>
<dbReference type="GO" id="GO:0051231">
    <property type="term" value="P:spindle elongation"/>
    <property type="evidence" value="ECO:0007669"/>
    <property type="project" value="TreeGrafter"/>
</dbReference>
<evidence type="ECO:0000256" key="6">
    <source>
        <dbReference type="ARBA" id="ARBA00023212"/>
    </source>
</evidence>
<feature type="compositionally biased region" description="Polar residues" evidence="9">
    <location>
        <begin position="552"/>
        <end position="562"/>
    </location>
</feature>
<dbReference type="InterPro" id="IPR001752">
    <property type="entry name" value="Kinesin_motor_dom"/>
</dbReference>
<dbReference type="GO" id="GO:0007018">
    <property type="term" value="P:microtubule-based movement"/>
    <property type="evidence" value="ECO:0007669"/>
    <property type="project" value="InterPro"/>
</dbReference>
<protein>
    <recommendedName>
        <fullName evidence="8">Kinesin-like protein</fullName>
    </recommendedName>
</protein>
<dbReference type="Proteomes" id="UP001059596">
    <property type="component" value="Unassembled WGS sequence"/>
</dbReference>
<feature type="region of interest" description="Disordered" evidence="9">
    <location>
        <begin position="548"/>
        <end position="569"/>
    </location>
</feature>
<comment type="subcellular location">
    <subcellularLocation>
        <location evidence="1">Cytoplasm</location>
        <location evidence="1">Cytoskeleton</location>
    </subcellularLocation>
</comment>
<keyword evidence="12" id="KW-1185">Reference proteome</keyword>
<name>A0A9Q0BJ27_9MUSC</name>
<dbReference type="CDD" id="cd00106">
    <property type="entry name" value="KISc"/>
    <property type="match status" value="1"/>
</dbReference>
<dbReference type="PRINTS" id="PR00380">
    <property type="entry name" value="KINESINHEAVY"/>
</dbReference>
<dbReference type="InterPro" id="IPR027417">
    <property type="entry name" value="P-loop_NTPase"/>
</dbReference>
<evidence type="ECO:0000256" key="7">
    <source>
        <dbReference type="PROSITE-ProRule" id="PRU00283"/>
    </source>
</evidence>
<dbReference type="AlphaFoldDB" id="A0A9Q0BJ27"/>
<keyword evidence="3 7" id="KW-0547">Nucleotide-binding</keyword>
<keyword evidence="7 8" id="KW-0505">Motor protein</keyword>
<dbReference type="SUPFAM" id="SSF52540">
    <property type="entry name" value="P-loop containing nucleoside triphosphate hydrolases"/>
    <property type="match status" value="1"/>
</dbReference>
<dbReference type="PANTHER" id="PTHR47969">
    <property type="entry name" value="CHROMOSOME-ASSOCIATED KINESIN KIF4A-RELATED"/>
    <property type="match status" value="1"/>
</dbReference>
<feature type="region of interest" description="Disordered" evidence="9">
    <location>
        <begin position="408"/>
        <end position="442"/>
    </location>
</feature>
<keyword evidence="8" id="KW-0493">Microtubule</keyword>
<dbReference type="Gene3D" id="3.40.850.10">
    <property type="entry name" value="Kinesin motor domain"/>
    <property type="match status" value="1"/>
</dbReference>
<proteinExistence type="inferred from homology"/>
<dbReference type="GO" id="GO:0008017">
    <property type="term" value="F:microtubule binding"/>
    <property type="evidence" value="ECO:0007669"/>
    <property type="project" value="InterPro"/>
</dbReference>
<evidence type="ECO:0000256" key="5">
    <source>
        <dbReference type="ARBA" id="ARBA00023054"/>
    </source>
</evidence>
<dbReference type="GO" id="GO:0007052">
    <property type="term" value="P:mitotic spindle organization"/>
    <property type="evidence" value="ECO:0007669"/>
    <property type="project" value="TreeGrafter"/>
</dbReference>
<dbReference type="GO" id="GO:0005874">
    <property type="term" value="C:microtubule"/>
    <property type="evidence" value="ECO:0007669"/>
    <property type="project" value="UniProtKB-KW"/>
</dbReference>
<dbReference type="GO" id="GO:0005524">
    <property type="term" value="F:ATP binding"/>
    <property type="evidence" value="ECO:0007669"/>
    <property type="project" value="UniProtKB-UniRule"/>
</dbReference>
<accession>A0A9Q0BJ27</accession>
<comment type="similarity">
    <text evidence="7 8">Belongs to the TRAFAC class myosin-kinesin ATPase superfamily. Kinesin family.</text>
</comment>
<evidence type="ECO:0000313" key="11">
    <source>
        <dbReference type="EMBL" id="KAI8034352.1"/>
    </source>
</evidence>
<reference evidence="11" key="1">
    <citation type="journal article" date="2023" name="Genome Biol. Evol.">
        <title>Long-read-based Genome Assembly of Drosophila gunungcola Reveals Fewer Chemosensory Genes in Flower-breeding Species.</title>
        <authorList>
            <person name="Negi A."/>
            <person name="Liao B.Y."/>
            <person name="Yeh S.D."/>
        </authorList>
    </citation>
    <scope>NUCLEOTIDE SEQUENCE</scope>
    <source>
        <strain evidence="11">Sukarami</strain>
    </source>
</reference>
<evidence type="ECO:0000256" key="3">
    <source>
        <dbReference type="ARBA" id="ARBA00022741"/>
    </source>
</evidence>
<gene>
    <name evidence="11" type="ORF">M5D96_012906</name>
</gene>
<evidence type="ECO:0000259" key="10">
    <source>
        <dbReference type="PROSITE" id="PS50067"/>
    </source>
</evidence>
<dbReference type="PROSITE" id="PS50067">
    <property type="entry name" value="KINESIN_MOTOR_2"/>
    <property type="match status" value="1"/>
</dbReference>
<evidence type="ECO:0000256" key="1">
    <source>
        <dbReference type="ARBA" id="ARBA00004245"/>
    </source>
</evidence>
<evidence type="ECO:0000256" key="9">
    <source>
        <dbReference type="SAM" id="MobiDB-lite"/>
    </source>
</evidence>
<keyword evidence="2" id="KW-0963">Cytoplasm</keyword>
<keyword evidence="4 7" id="KW-0067">ATP-binding</keyword>
<evidence type="ECO:0000256" key="8">
    <source>
        <dbReference type="RuleBase" id="RU000394"/>
    </source>
</evidence>
<keyword evidence="5" id="KW-0175">Coiled coil</keyword>
<dbReference type="EMBL" id="JAMKOV010000076">
    <property type="protein sequence ID" value="KAI8034352.1"/>
    <property type="molecule type" value="Genomic_DNA"/>
</dbReference>
<dbReference type="PROSITE" id="PS00411">
    <property type="entry name" value="KINESIN_MOTOR_1"/>
    <property type="match status" value="1"/>
</dbReference>
<organism evidence="11 12">
    <name type="scientific">Drosophila gunungcola</name>
    <name type="common">fruit fly</name>
    <dbReference type="NCBI Taxonomy" id="103775"/>
    <lineage>
        <taxon>Eukaryota</taxon>
        <taxon>Metazoa</taxon>
        <taxon>Ecdysozoa</taxon>
        <taxon>Arthropoda</taxon>
        <taxon>Hexapoda</taxon>
        <taxon>Insecta</taxon>
        <taxon>Pterygota</taxon>
        <taxon>Neoptera</taxon>
        <taxon>Endopterygota</taxon>
        <taxon>Diptera</taxon>
        <taxon>Brachycera</taxon>
        <taxon>Muscomorpha</taxon>
        <taxon>Ephydroidea</taxon>
        <taxon>Drosophilidae</taxon>
        <taxon>Drosophila</taxon>
        <taxon>Sophophora</taxon>
    </lineage>
</organism>
<dbReference type="PANTHER" id="PTHR47969:SF15">
    <property type="entry name" value="CHROMOSOME-ASSOCIATED KINESIN KIF4A-RELATED"/>
    <property type="match status" value="1"/>
</dbReference>
<dbReference type="SMART" id="SM00129">
    <property type="entry name" value="KISc"/>
    <property type="match status" value="1"/>
</dbReference>
<evidence type="ECO:0000256" key="2">
    <source>
        <dbReference type="ARBA" id="ARBA00022490"/>
    </source>
</evidence>
<dbReference type="InterPro" id="IPR019821">
    <property type="entry name" value="Kinesin_motor_CS"/>
</dbReference>
<dbReference type="InterPro" id="IPR010994">
    <property type="entry name" value="RuvA_2-like"/>
</dbReference>
<feature type="domain" description="Kinesin motor" evidence="10">
    <location>
        <begin position="8"/>
        <end position="322"/>
    </location>
</feature>